<dbReference type="RefSeq" id="WP_271856986.1">
    <property type="nucleotide sequence ID" value="NZ_JARQAJ010000001.1"/>
</dbReference>
<proteinExistence type="predicted"/>
<evidence type="ECO:0000313" key="1">
    <source>
        <dbReference type="EMBL" id="MDT2758853.1"/>
    </source>
</evidence>
<reference evidence="1" key="1">
    <citation type="submission" date="2023-03" db="EMBL/GenBank/DDBJ databases">
        <authorList>
            <person name="Shen W."/>
            <person name="Cai J."/>
        </authorList>
    </citation>
    <scope>NUCLEOTIDE SEQUENCE</scope>
    <source>
        <strain evidence="1">P66-3</strain>
    </source>
</reference>
<evidence type="ECO:0000313" key="2">
    <source>
        <dbReference type="Proteomes" id="UP001181046"/>
    </source>
</evidence>
<keyword evidence="2" id="KW-1185">Reference proteome</keyword>
<organism evidence="1 2">
    <name type="scientific">Enterococcus xiangfangensis</name>
    <dbReference type="NCBI Taxonomy" id="1296537"/>
    <lineage>
        <taxon>Bacteria</taxon>
        <taxon>Bacillati</taxon>
        <taxon>Bacillota</taxon>
        <taxon>Bacilli</taxon>
        <taxon>Lactobacillales</taxon>
        <taxon>Enterococcaceae</taxon>
        <taxon>Enterococcus</taxon>
    </lineage>
</organism>
<name>A0ABU3F859_9ENTE</name>
<dbReference type="Proteomes" id="UP001181046">
    <property type="component" value="Unassembled WGS sequence"/>
</dbReference>
<accession>A0ABU3F859</accession>
<protein>
    <submittedName>
        <fullName evidence="1">Conjugal transfer protein</fullName>
    </submittedName>
</protein>
<sequence>MLAGVAIATPALNPPYLTGGYKSIGNRQKNSRKSFGYKGFRKFLGMSNELQ</sequence>
<dbReference type="EMBL" id="JARQAJ010000001">
    <property type="protein sequence ID" value="MDT2758853.1"/>
    <property type="molecule type" value="Genomic_DNA"/>
</dbReference>
<comment type="caution">
    <text evidence="1">The sequence shown here is derived from an EMBL/GenBank/DDBJ whole genome shotgun (WGS) entry which is preliminary data.</text>
</comment>
<gene>
    <name evidence="1" type="ORF">P7H27_03660</name>
</gene>